<gene>
    <name evidence="3" type="ORF">C445_06690</name>
    <name evidence="2" type="ORF">CHINAEXTREME_03455</name>
</gene>
<dbReference type="InterPro" id="IPR016181">
    <property type="entry name" value="Acyl_CoA_acyltransferase"/>
</dbReference>
<dbReference type="PATRIC" id="fig|358396.7.peg.1352"/>
<dbReference type="GO" id="GO:0008999">
    <property type="term" value="F:protein-N-terminal-alanine acetyltransferase activity"/>
    <property type="evidence" value="ECO:0007669"/>
    <property type="project" value="TreeGrafter"/>
</dbReference>
<dbReference type="Pfam" id="PF13302">
    <property type="entry name" value="Acetyltransf_3"/>
    <property type="match status" value="1"/>
</dbReference>
<evidence type="ECO:0000259" key="1">
    <source>
        <dbReference type="PROSITE" id="PS51186"/>
    </source>
</evidence>
<reference evidence="3 4" key="2">
    <citation type="journal article" date="2014" name="PLoS Genet.">
        <title>Phylogenetically driven sequencing of extremely halophilic archaea reveals strategies for static and dynamic osmo-response.</title>
        <authorList>
            <person name="Becker E.A."/>
            <person name="Seitzer P.M."/>
            <person name="Tritt A."/>
            <person name="Larsen D."/>
            <person name="Krusor M."/>
            <person name="Yao A.I."/>
            <person name="Wu D."/>
            <person name="Madern D."/>
            <person name="Eisen J.A."/>
            <person name="Darling A.E."/>
            <person name="Facciotti M.T."/>
        </authorList>
    </citation>
    <scope>NUCLEOTIDE SEQUENCE [LARGE SCALE GENOMIC DNA]</scope>
    <source>
        <strain evidence="3 4">AJ5</strain>
    </source>
</reference>
<name>M0LNA8_NATLA</name>
<keyword evidence="4" id="KW-1185">Reference proteome</keyword>
<keyword evidence="3" id="KW-0808">Transferase</keyword>
<dbReference type="PANTHER" id="PTHR43441:SF2">
    <property type="entry name" value="FAMILY ACETYLTRANSFERASE, PUTATIVE (AFU_ORTHOLOGUE AFUA_7G00850)-RELATED"/>
    <property type="match status" value="1"/>
</dbReference>
<dbReference type="KEGG" id="hlc:CHINAEXTREME03455"/>
<dbReference type="Proteomes" id="UP000011555">
    <property type="component" value="Unassembled WGS sequence"/>
</dbReference>
<dbReference type="STRING" id="358396.CHINAEXTREME_03455"/>
<dbReference type="EMBL" id="AOLZ01000031">
    <property type="protein sequence ID" value="EMA34588.1"/>
    <property type="molecule type" value="Genomic_DNA"/>
</dbReference>
<dbReference type="Gene3D" id="3.40.630.30">
    <property type="match status" value="1"/>
</dbReference>
<dbReference type="InterPro" id="IPR000182">
    <property type="entry name" value="GNAT_dom"/>
</dbReference>
<sequence length="198" mass="23055">MSLFPTELESDRLRYERLHPDDIDPFELYEHVRAGAPHIDEITEHVTWEPYDHPQEALEWIETCGENFEDSDAATYVIRPKEGDRAGELAGLAGIQPDWDRQLAVLGVWFRKPFWGRGYSGERAGRMLELAFDRLDLEVVAVTHDPENDNSRRAIERYVERFGGRREGRIRNDIVIDGEPRDSIRYSISSEEWRANRG</sequence>
<dbReference type="AlphaFoldDB" id="M0LNA8"/>
<reference evidence="2" key="3">
    <citation type="submission" date="2017-01" db="EMBL/GenBank/DDBJ databases">
        <authorList>
            <person name="Mah S.A."/>
            <person name="Swanson W.J."/>
            <person name="Moy G.W."/>
            <person name="Vacquier V.D."/>
        </authorList>
    </citation>
    <scope>NUCLEOTIDE SEQUENCE</scope>
    <source>
        <strain evidence="2">AJ5</strain>
    </source>
</reference>
<dbReference type="RefSeq" id="WP_007141071.1">
    <property type="nucleotide sequence ID" value="NZ_AOLZ01000031.1"/>
</dbReference>
<dbReference type="InterPro" id="IPR051908">
    <property type="entry name" value="Ribosomal_N-acetyltransferase"/>
</dbReference>
<evidence type="ECO:0000313" key="4">
    <source>
        <dbReference type="Proteomes" id="UP000011555"/>
    </source>
</evidence>
<dbReference type="GeneID" id="30920149"/>
<dbReference type="GO" id="GO:1990189">
    <property type="term" value="F:protein N-terminal-serine acetyltransferase activity"/>
    <property type="evidence" value="ECO:0007669"/>
    <property type="project" value="TreeGrafter"/>
</dbReference>
<protein>
    <submittedName>
        <fullName evidence="2">GNAT family N-acetyltransferase</fullName>
    </submittedName>
    <submittedName>
        <fullName evidence="3">N-acetyltransferase GCN5</fullName>
    </submittedName>
</protein>
<feature type="domain" description="N-acetyltransferase" evidence="1">
    <location>
        <begin position="37"/>
        <end position="182"/>
    </location>
</feature>
<dbReference type="PROSITE" id="PS51186">
    <property type="entry name" value="GNAT"/>
    <property type="match status" value="1"/>
</dbReference>
<dbReference type="GO" id="GO:0005737">
    <property type="term" value="C:cytoplasm"/>
    <property type="evidence" value="ECO:0007669"/>
    <property type="project" value="TreeGrafter"/>
</dbReference>
<dbReference type="eggNOG" id="arCOG00842">
    <property type="taxonomic scope" value="Archaea"/>
</dbReference>
<dbReference type="EMBL" id="CP019285">
    <property type="protein sequence ID" value="APW96882.1"/>
    <property type="molecule type" value="Genomic_DNA"/>
</dbReference>
<dbReference type="PANTHER" id="PTHR43441">
    <property type="entry name" value="RIBOSOMAL-PROTEIN-SERINE ACETYLTRANSFERASE"/>
    <property type="match status" value="1"/>
</dbReference>
<accession>M0LNA8</accession>
<evidence type="ECO:0000313" key="5">
    <source>
        <dbReference type="Proteomes" id="UP000186547"/>
    </source>
</evidence>
<dbReference type="Proteomes" id="UP000186547">
    <property type="component" value="Chromosome"/>
</dbReference>
<evidence type="ECO:0000313" key="3">
    <source>
        <dbReference type="EMBL" id="EMA34588.1"/>
    </source>
</evidence>
<proteinExistence type="predicted"/>
<dbReference type="SUPFAM" id="SSF55729">
    <property type="entry name" value="Acyl-CoA N-acyltransferases (Nat)"/>
    <property type="match status" value="1"/>
</dbReference>
<evidence type="ECO:0000313" key="2">
    <source>
        <dbReference type="EMBL" id="APW96882.1"/>
    </source>
</evidence>
<organism evidence="3 4">
    <name type="scientific">Natronobacterium lacisalsi AJ5</name>
    <dbReference type="NCBI Taxonomy" id="358396"/>
    <lineage>
        <taxon>Archaea</taxon>
        <taxon>Methanobacteriati</taxon>
        <taxon>Methanobacteriota</taxon>
        <taxon>Stenosarchaea group</taxon>
        <taxon>Halobacteria</taxon>
        <taxon>Halobacteriales</taxon>
        <taxon>Natrialbaceae</taxon>
        <taxon>Natronobacterium</taxon>
    </lineage>
</organism>
<reference evidence="2 5" key="1">
    <citation type="journal article" date="2011" name="J. Bacteriol.">
        <title>Genome sequence of Halobiforma lacisalsi AJ5, an extremely halophilic archaeon which harbors a bop gene.</title>
        <authorList>
            <person name="Jiang X."/>
            <person name="Wang S."/>
            <person name="Cheng H."/>
            <person name="Huo Y."/>
            <person name="Zhang X."/>
            <person name="Zhu X."/>
            <person name="Han X."/>
            <person name="Ni P."/>
            <person name="Wu M."/>
        </authorList>
    </citation>
    <scope>NUCLEOTIDE SEQUENCE [LARGE SCALE GENOMIC DNA]</scope>
    <source>
        <strain evidence="2 5">AJ5</strain>
    </source>
</reference>